<comment type="caution">
    <text evidence="1">The sequence shown here is derived from an EMBL/GenBank/DDBJ whole genome shotgun (WGS) entry which is preliminary data.</text>
</comment>
<name>A0ACB8CRG2_DERSI</name>
<sequence length="311" mass="34032">MSFASVSGTTSNQPSLLSTSRPLHPQPRTRSRSRTPSRGAVPSRELHLHPGNTLKIPVCIGITHRIYQQEQGNGAVVVQGAAGGTRGSGARDRTFAGAEGVECAALLCYRELPSVRRERGVDLGVAVDRERVRATRRRGYRERRGPQQWVYFPKTSEEKAAVKEGFLRRGAIPGVIGCVDGSLISIIAPKGERKAAFMCCKSYYALNSMFGQLRGRGFVEPSGHDVGAGHDDQASRCHSPCQCLGQWVQSEPPPSPGTGLEPKAMIRGPQVRVFNVTGTPFHTPGTRYLRASQCQCLRWGTQIRLREHLHL</sequence>
<reference evidence="1" key="1">
    <citation type="submission" date="2020-05" db="EMBL/GenBank/DDBJ databases">
        <title>Large-scale comparative analyses of tick genomes elucidate their genetic diversity and vector capacities.</title>
        <authorList>
            <person name="Jia N."/>
            <person name="Wang J."/>
            <person name="Shi W."/>
            <person name="Du L."/>
            <person name="Sun Y."/>
            <person name="Zhan W."/>
            <person name="Jiang J."/>
            <person name="Wang Q."/>
            <person name="Zhang B."/>
            <person name="Ji P."/>
            <person name="Sakyi L.B."/>
            <person name="Cui X."/>
            <person name="Yuan T."/>
            <person name="Jiang B."/>
            <person name="Yang W."/>
            <person name="Lam T.T.-Y."/>
            <person name="Chang Q."/>
            <person name="Ding S."/>
            <person name="Wang X."/>
            <person name="Zhu J."/>
            <person name="Ruan X."/>
            <person name="Zhao L."/>
            <person name="Wei J."/>
            <person name="Que T."/>
            <person name="Du C."/>
            <person name="Cheng J."/>
            <person name="Dai P."/>
            <person name="Han X."/>
            <person name="Huang E."/>
            <person name="Gao Y."/>
            <person name="Liu J."/>
            <person name="Shao H."/>
            <person name="Ye R."/>
            <person name="Li L."/>
            <person name="Wei W."/>
            <person name="Wang X."/>
            <person name="Wang C."/>
            <person name="Yang T."/>
            <person name="Huo Q."/>
            <person name="Li W."/>
            <person name="Guo W."/>
            <person name="Chen H."/>
            <person name="Zhou L."/>
            <person name="Ni X."/>
            <person name="Tian J."/>
            <person name="Zhou Y."/>
            <person name="Sheng Y."/>
            <person name="Liu T."/>
            <person name="Pan Y."/>
            <person name="Xia L."/>
            <person name="Li J."/>
            <person name="Zhao F."/>
            <person name="Cao W."/>
        </authorList>
    </citation>
    <scope>NUCLEOTIDE SEQUENCE</scope>
    <source>
        <strain evidence="1">Dsil-2018</strain>
    </source>
</reference>
<protein>
    <submittedName>
        <fullName evidence="1">Uncharacterized protein</fullName>
    </submittedName>
</protein>
<keyword evidence="2" id="KW-1185">Reference proteome</keyword>
<dbReference type="Proteomes" id="UP000821865">
    <property type="component" value="Chromosome 5"/>
</dbReference>
<gene>
    <name evidence="1" type="ORF">HPB49_012758</name>
</gene>
<evidence type="ECO:0000313" key="1">
    <source>
        <dbReference type="EMBL" id="KAH7949615.1"/>
    </source>
</evidence>
<organism evidence="1 2">
    <name type="scientific">Dermacentor silvarum</name>
    <name type="common">Tick</name>
    <dbReference type="NCBI Taxonomy" id="543639"/>
    <lineage>
        <taxon>Eukaryota</taxon>
        <taxon>Metazoa</taxon>
        <taxon>Ecdysozoa</taxon>
        <taxon>Arthropoda</taxon>
        <taxon>Chelicerata</taxon>
        <taxon>Arachnida</taxon>
        <taxon>Acari</taxon>
        <taxon>Parasitiformes</taxon>
        <taxon>Ixodida</taxon>
        <taxon>Ixodoidea</taxon>
        <taxon>Ixodidae</taxon>
        <taxon>Rhipicephalinae</taxon>
        <taxon>Dermacentor</taxon>
    </lineage>
</organism>
<evidence type="ECO:0000313" key="2">
    <source>
        <dbReference type="Proteomes" id="UP000821865"/>
    </source>
</evidence>
<dbReference type="EMBL" id="CM023474">
    <property type="protein sequence ID" value="KAH7949615.1"/>
    <property type="molecule type" value="Genomic_DNA"/>
</dbReference>
<proteinExistence type="predicted"/>
<accession>A0ACB8CRG2</accession>